<dbReference type="PRINTS" id="PR01798">
    <property type="entry name" value="SCOASYNTHASE"/>
</dbReference>
<dbReference type="GO" id="GO:0004775">
    <property type="term" value="F:succinate-CoA ligase (ADP-forming) activity"/>
    <property type="evidence" value="ECO:0007669"/>
    <property type="project" value="TreeGrafter"/>
</dbReference>
<reference evidence="3 4" key="1">
    <citation type="submission" date="2015-01" db="EMBL/GenBank/DDBJ databases">
        <title>The Genome Sequence of Fonsecaea multimorphosa CBS 102226.</title>
        <authorList>
            <consortium name="The Broad Institute Genomics Platform"/>
            <person name="Cuomo C."/>
            <person name="de Hoog S."/>
            <person name="Gorbushina A."/>
            <person name="Stielow B."/>
            <person name="Teixiera M."/>
            <person name="Abouelleil A."/>
            <person name="Chapman S.B."/>
            <person name="Priest M."/>
            <person name="Young S.K."/>
            <person name="Wortman J."/>
            <person name="Nusbaum C."/>
            <person name="Birren B."/>
        </authorList>
    </citation>
    <scope>NUCLEOTIDE SEQUENCE [LARGE SCALE GENOMIC DNA]</scope>
    <source>
        <strain evidence="3 4">CBS 102226</strain>
    </source>
</reference>
<keyword evidence="4" id="KW-1185">Reference proteome</keyword>
<evidence type="ECO:0000313" key="4">
    <source>
        <dbReference type="Proteomes" id="UP000053411"/>
    </source>
</evidence>
<sequence length="760" mass="82328">MTRIILPRGLRSQKASWSVLYKHGTSGNVAPFSTSFRRWSYADTINNLKIGKHTRVLYQGFTGRQATMNAQESLEFGTNIVGGVKPGVEGEHLGLPVLPSVRAAVEKLKPDASAIYVPGNGTVTAMEEAIENEIPLIVAVAEHIPVHDILRVHQMLRTQSKTRLVGANCPGIINVHGRCRLGFQPLPFFTEGNIGIIAKSGTLSYEAVASTTRAGLGQTYAISMGGDVLAGTTFTEAFQILVEDEKTEGIIMIGEVGGSAELRAADWIKEYQRRTANPKPFMSVIGGVEAPPGRIMGHAGAWAAPGEATAAQKIKILEDAGVKVVDHPEKLGEGMKKLLAERSKSGSNSRVGSPSASQKRGYHTMRRRPRLVDTSITPQQRRNLYIKPAQAFDMLKQRGIPTVDSPTGLQEKFIAISIDREARQPCIIASPTTDPSQAFLKSKKFPFAYGTDEATSDAMLQTVSAHLGVSGKGQHSLGRLVTELVDLFMSKEAFVLQTRIVIDNEGGLQVQGAKFGFDDAAFRSSGRQADIHALRDIESEVREEVEAEKDGMIYVKLAGEGTLGTIVNGAGLAMNTVDALVARGGHPANFMDTGGKATSDTIKAGFRIVTSDPRVKCIFVNIFGGLTLGDMIARGILLAFKDLNLQVPVVVRIRGTREAEGQKLIRESGLKLDAFGKWNAALCEPDLDSNHCHRFFRRSSRSRNRISKRNSKDGMKREGYTYMHNLQSSAMVSEVYVSHVVCRSPDAACLDCNAGVAPCD</sequence>
<dbReference type="GO" id="GO:0009361">
    <property type="term" value="C:succinate-CoA ligase complex (ADP-forming)"/>
    <property type="evidence" value="ECO:0007669"/>
    <property type="project" value="TreeGrafter"/>
</dbReference>
<dbReference type="OrthoDB" id="1664372at2759"/>
<dbReference type="InterPro" id="IPR003781">
    <property type="entry name" value="CoA-bd"/>
</dbReference>
<feature type="region of interest" description="Disordered" evidence="1">
    <location>
        <begin position="340"/>
        <end position="369"/>
    </location>
</feature>
<evidence type="ECO:0000256" key="1">
    <source>
        <dbReference type="SAM" id="MobiDB-lite"/>
    </source>
</evidence>
<organism evidence="3 4">
    <name type="scientific">Fonsecaea multimorphosa CBS 102226</name>
    <dbReference type="NCBI Taxonomy" id="1442371"/>
    <lineage>
        <taxon>Eukaryota</taxon>
        <taxon>Fungi</taxon>
        <taxon>Dikarya</taxon>
        <taxon>Ascomycota</taxon>
        <taxon>Pezizomycotina</taxon>
        <taxon>Eurotiomycetes</taxon>
        <taxon>Chaetothyriomycetidae</taxon>
        <taxon>Chaetothyriales</taxon>
        <taxon>Herpotrichiellaceae</taxon>
        <taxon>Fonsecaea</taxon>
    </lineage>
</organism>
<protein>
    <recommendedName>
        <fullName evidence="2">CoA-binding domain-containing protein</fullName>
    </recommendedName>
</protein>
<dbReference type="AlphaFoldDB" id="A0A0D2KFC0"/>
<dbReference type="Gene3D" id="3.30.470.20">
    <property type="entry name" value="ATP-grasp fold, B domain"/>
    <property type="match status" value="1"/>
</dbReference>
<dbReference type="STRING" id="1442371.A0A0D2KFC0"/>
<dbReference type="InterPro" id="IPR036291">
    <property type="entry name" value="NAD(P)-bd_dom_sf"/>
</dbReference>
<feature type="compositionally biased region" description="Basic residues" evidence="1">
    <location>
        <begin position="360"/>
        <end position="369"/>
    </location>
</feature>
<dbReference type="InterPro" id="IPR005811">
    <property type="entry name" value="SUCC_ACL_C"/>
</dbReference>
<accession>A0A0D2KFC0</accession>
<dbReference type="EMBL" id="KN848082">
    <property type="protein sequence ID" value="KIX95378.1"/>
    <property type="molecule type" value="Genomic_DNA"/>
</dbReference>
<dbReference type="VEuPathDB" id="FungiDB:Z520_08895"/>
<dbReference type="FunFam" id="3.40.50.261:FF:000001">
    <property type="entry name" value="Succinate--CoA ligase [ADP-forming] subunit beta"/>
    <property type="match status" value="1"/>
</dbReference>
<dbReference type="Gene3D" id="3.40.50.720">
    <property type="entry name" value="NAD(P)-binding Rossmann-like Domain"/>
    <property type="match status" value="1"/>
</dbReference>
<dbReference type="SUPFAM" id="SSF51735">
    <property type="entry name" value="NAD(P)-binding Rossmann-fold domains"/>
    <property type="match status" value="1"/>
</dbReference>
<evidence type="ECO:0000259" key="2">
    <source>
        <dbReference type="SMART" id="SM00881"/>
    </source>
</evidence>
<evidence type="ECO:0000313" key="3">
    <source>
        <dbReference type="EMBL" id="KIX95378.1"/>
    </source>
</evidence>
<dbReference type="FunFam" id="3.40.50.261:FF:000017">
    <property type="entry name" value="Succinyl-CoA synthetase subunit alpha"/>
    <property type="match status" value="1"/>
</dbReference>
<dbReference type="PANTHER" id="PTHR11117">
    <property type="entry name" value="SUCCINYL-COA LIGASE SUBUNIT ALPHA"/>
    <property type="match status" value="1"/>
</dbReference>
<dbReference type="Proteomes" id="UP000053411">
    <property type="component" value="Unassembled WGS sequence"/>
</dbReference>
<dbReference type="SMART" id="SM00881">
    <property type="entry name" value="CoA_binding"/>
    <property type="match status" value="1"/>
</dbReference>
<dbReference type="PANTHER" id="PTHR11117:SF6">
    <property type="entry name" value="SYNTHETASE SUBUNIT ALPHA, PUTATIVE (AFU_ORTHOLOGUE AFUA_1G10830)-RELATED"/>
    <property type="match status" value="1"/>
</dbReference>
<dbReference type="GO" id="GO:0005739">
    <property type="term" value="C:mitochondrion"/>
    <property type="evidence" value="ECO:0007669"/>
    <property type="project" value="TreeGrafter"/>
</dbReference>
<dbReference type="SUPFAM" id="SSF52210">
    <property type="entry name" value="Succinyl-CoA synthetase domains"/>
    <property type="match status" value="2"/>
</dbReference>
<name>A0A0D2KFC0_9EURO</name>
<dbReference type="InterPro" id="IPR016102">
    <property type="entry name" value="Succinyl-CoA_synth-like"/>
</dbReference>
<dbReference type="Pfam" id="PF02629">
    <property type="entry name" value="CoA_binding"/>
    <property type="match status" value="1"/>
</dbReference>
<dbReference type="RefSeq" id="XP_016629501.1">
    <property type="nucleotide sequence ID" value="XM_016779391.1"/>
</dbReference>
<dbReference type="Pfam" id="PF00549">
    <property type="entry name" value="Ligase_CoA"/>
    <property type="match status" value="2"/>
</dbReference>
<feature type="domain" description="CoA-binding" evidence="2">
    <location>
        <begin position="49"/>
        <end position="144"/>
    </location>
</feature>
<dbReference type="Gene3D" id="3.40.50.261">
    <property type="entry name" value="Succinyl-CoA synthetase domains"/>
    <property type="match status" value="2"/>
</dbReference>
<dbReference type="GO" id="GO:0004776">
    <property type="term" value="F:succinate-CoA ligase (GDP-forming) activity"/>
    <property type="evidence" value="ECO:0007669"/>
    <property type="project" value="TreeGrafter"/>
</dbReference>
<dbReference type="FunFam" id="3.40.50.720:FF:000340">
    <property type="entry name" value="Succinyl-CoA synthetase subunit alpha"/>
    <property type="match status" value="1"/>
</dbReference>
<proteinExistence type="predicted"/>
<gene>
    <name evidence="3" type="ORF">Z520_08895</name>
</gene>
<feature type="compositionally biased region" description="Polar residues" evidence="1">
    <location>
        <begin position="345"/>
        <end position="358"/>
    </location>
</feature>
<dbReference type="GO" id="GO:0006099">
    <property type="term" value="P:tricarboxylic acid cycle"/>
    <property type="evidence" value="ECO:0007669"/>
    <property type="project" value="TreeGrafter"/>
</dbReference>
<dbReference type="GeneID" id="27714641"/>